<evidence type="ECO:0000313" key="2">
    <source>
        <dbReference type="Proteomes" id="UP001183226"/>
    </source>
</evidence>
<evidence type="ECO:0000313" key="1">
    <source>
        <dbReference type="EMBL" id="MDT0303989.1"/>
    </source>
</evidence>
<name>A0ABU2KXH4_9ACTN</name>
<reference evidence="2" key="1">
    <citation type="submission" date="2023-07" db="EMBL/GenBank/DDBJ databases">
        <title>30 novel species of actinomycetes from the DSMZ collection.</title>
        <authorList>
            <person name="Nouioui I."/>
        </authorList>
    </citation>
    <scope>NUCLEOTIDE SEQUENCE [LARGE SCALE GENOMIC DNA]</scope>
    <source>
        <strain evidence="2">DSM 45055</strain>
    </source>
</reference>
<keyword evidence="2" id="KW-1185">Reference proteome</keyword>
<dbReference type="RefSeq" id="WP_311546483.1">
    <property type="nucleotide sequence ID" value="NZ_JAVREK010000020.1"/>
</dbReference>
<gene>
    <name evidence="1" type="ORF">RM446_17880</name>
</gene>
<protein>
    <submittedName>
        <fullName evidence="1">Uncharacterized protein</fullName>
    </submittedName>
</protein>
<sequence>MPEDSRFTFGLIADVTTVLESHGYHRPDDASGNRALGSAVATLARLCADYEGRDVTDNTADHYGEEPTA</sequence>
<comment type="caution">
    <text evidence="1">The sequence shown here is derived from an EMBL/GenBank/DDBJ whole genome shotgun (WGS) entry which is preliminary data.</text>
</comment>
<accession>A0ABU2KXH4</accession>
<dbReference type="Proteomes" id="UP001183226">
    <property type="component" value="Unassembled WGS sequence"/>
</dbReference>
<proteinExistence type="predicted"/>
<dbReference type="EMBL" id="JAVREK010000020">
    <property type="protein sequence ID" value="MDT0303989.1"/>
    <property type="molecule type" value="Genomic_DNA"/>
</dbReference>
<organism evidence="1 2">
    <name type="scientific">Streptomonospora wellingtoniae</name>
    <dbReference type="NCBI Taxonomy" id="3075544"/>
    <lineage>
        <taxon>Bacteria</taxon>
        <taxon>Bacillati</taxon>
        <taxon>Actinomycetota</taxon>
        <taxon>Actinomycetes</taxon>
        <taxon>Streptosporangiales</taxon>
        <taxon>Nocardiopsidaceae</taxon>
        <taxon>Streptomonospora</taxon>
    </lineage>
</organism>